<organism evidence="1 2">
    <name type="scientific">Ureibacillus sinduriensis BLB-1 = JCM 15800</name>
    <dbReference type="NCBI Taxonomy" id="1384057"/>
    <lineage>
        <taxon>Bacteria</taxon>
        <taxon>Bacillati</taxon>
        <taxon>Bacillota</taxon>
        <taxon>Bacilli</taxon>
        <taxon>Bacillales</taxon>
        <taxon>Caryophanaceae</taxon>
        <taxon>Ureibacillus</taxon>
    </lineage>
</organism>
<gene>
    <name evidence="1" type="ORF">CD33_15700</name>
</gene>
<proteinExistence type="predicted"/>
<dbReference type="RefSeq" id="WP_036201809.1">
    <property type="nucleotide sequence ID" value="NZ_AVCY01000002.1"/>
</dbReference>
<dbReference type="eggNOG" id="ENOG5033Z0T">
    <property type="taxonomic scope" value="Bacteria"/>
</dbReference>
<protein>
    <submittedName>
        <fullName evidence="1">Uncharacterized protein</fullName>
    </submittedName>
</protein>
<dbReference type="AlphaFoldDB" id="A0A0A3HQ56"/>
<name>A0A0A3HQ56_9BACL</name>
<dbReference type="Proteomes" id="UP000030408">
    <property type="component" value="Unassembled WGS sequence"/>
</dbReference>
<dbReference type="OrthoDB" id="2453173at2"/>
<evidence type="ECO:0000313" key="1">
    <source>
        <dbReference type="EMBL" id="KGR74539.1"/>
    </source>
</evidence>
<keyword evidence="2" id="KW-1185">Reference proteome</keyword>
<dbReference type="EMBL" id="JPVO01000054">
    <property type="protein sequence ID" value="KGR74539.1"/>
    <property type="molecule type" value="Genomic_DNA"/>
</dbReference>
<comment type="caution">
    <text evidence="1">The sequence shown here is derived from an EMBL/GenBank/DDBJ whole genome shotgun (WGS) entry which is preliminary data.</text>
</comment>
<sequence>MFIHTLFKKSKPEPTETCYAEKLLDLVLQLLEKELPEHLAHHHILFTANFKLESLNDSLNHHRSQVNHQLKLGQFHTQMYHQLQKQVSDLQMLVDSYMELNINMKQMNHRLHFHYDQINYLHYNYILFMEGRFSDSSSHLFWQTLREDVLVIIRKVL</sequence>
<accession>A0A0A3HQ56</accession>
<evidence type="ECO:0000313" key="2">
    <source>
        <dbReference type="Proteomes" id="UP000030408"/>
    </source>
</evidence>
<reference evidence="1 2" key="1">
    <citation type="submission" date="2014-02" db="EMBL/GenBank/DDBJ databases">
        <title>Draft genome sequence of Lysinibacillus sinduriensis JCM 15800.</title>
        <authorList>
            <person name="Zhang F."/>
            <person name="Wang G."/>
            <person name="Zhang L."/>
        </authorList>
    </citation>
    <scope>NUCLEOTIDE SEQUENCE [LARGE SCALE GENOMIC DNA]</scope>
    <source>
        <strain evidence="1 2">JCM 15800</strain>
    </source>
</reference>